<dbReference type="FunFam" id="3.30.70.100:FF:000001">
    <property type="entry name" value="ATPase copper transporting beta"/>
    <property type="match status" value="1"/>
</dbReference>
<keyword evidence="1" id="KW-0479">Metal-binding</keyword>
<dbReference type="Gene3D" id="3.30.70.100">
    <property type="match status" value="1"/>
</dbReference>
<evidence type="ECO:0000256" key="2">
    <source>
        <dbReference type="SAM" id="Phobius"/>
    </source>
</evidence>
<feature type="transmembrane region" description="Helical" evidence="2">
    <location>
        <begin position="125"/>
        <end position="150"/>
    </location>
</feature>
<feature type="transmembrane region" description="Helical" evidence="2">
    <location>
        <begin position="171"/>
        <end position="194"/>
    </location>
</feature>
<feature type="transmembrane region" description="Helical" evidence="2">
    <location>
        <begin position="250"/>
        <end position="272"/>
    </location>
</feature>
<dbReference type="EMBL" id="JAGVWC010000006">
    <property type="protein sequence ID" value="MBS3061068.1"/>
    <property type="molecule type" value="Genomic_DNA"/>
</dbReference>
<dbReference type="SUPFAM" id="SSF49503">
    <property type="entry name" value="Cupredoxins"/>
    <property type="match status" value="1"/>
</dbReference>
<dbReference type="Gene3D" id="2.60.40.420">
    <property type="entry name" value="Cupredoxins - blue copper proteins"/>
    <property type="match status" value="1"/>
</dbReference>
<dbReference type="PROSITE" id="PS01047">
    <property type="entry name" value="HMA_1"/>
    <property type="match status" value="1"/>
</dbReference>
<evidence type="ECO:0000313" key="5">
    <source>
        <dbReference type="Proteomes" id="UP000675968"/>
    </source>
</evidence>
<gene>
    <name evidence="4" type="ORF">J4215_00635</name>
</gene>
<feature type="transmembrane region" description="Helical" evidence="2">
    <location>
        <begin position="87"/>
        <end position="105"/>
    </location>
</feature>
<feature type="transmembrane region" description="Helical" evidence="2">
    <location>
        <begin position="314"/>
        <end position="336"/>
    </location>
</feature>
<dbReference type="PROSITE" id="PS50846">
    <property type="entry name" value="HMA_2"/>
    <property type="match status" value="1"/>
</dbReference>
<dbReference type="InterPro" id="IPR017969">
    <property type="entry name" value="Heavy-metal-associated_CS"/>
</dbReference>
<feature type="transmembrane region" description="Helical" evidence="2">
    <location>
        <begin position="278"/>
        <end position="302"/>
    </location>
</feature>
<name>A0A8T4L161_9ARCH</name>
<dbReference type="InterPro" id="IPR008972">
    <property type="entry name" value="Cupredoxin"/>
</dbReference>
<dbReference type="Proteomes" id="UP000675968">
    <property type="component" value="Unassembled WGS sequence"/>
</dbReference>
<dbReference type="GO" id="GO:0046872">
    <property type="term" value="F:metal ion binding"/>
    <property type="evidence" value="ECO:0007669"/>
    <property type="project" value="UniProtKB-KW"/>
</dbReference>
<evidence type="ECO:0000256" key="1">
    <source>
        <dbReference type="ARBA" id="ARBA00022723"/>
    </source>
</evidence>
<feature type="transmembrane region" description="Helical" evidence="2">
    <location>
        <begin position="200"/>
        <end position="218"/>
    </location>
</feature>
<organism evidence="4 5">
    <name type="scientific">Candidatus Iainarchaeum sp</name>
    <dbReference type="NCBI Taxonomy" id="3101447"/>
    <lineage>
        <taxon>Archaea</taxon>
        <taxon>Candidatus Iainarchaeota</taxon>
        <taxon>Candidatus Iainarchaeia</taxon>
        <taxon>Candidatus Iainarchaeales</taxon>
        <taxon>Candidatus Iainarchaeaceae</taxon>
        <taxon>Candidatus Iainarchaeum</taxon>
    </lineage>
</organism>
<evidence type="ECO:0000313" key="4">
    <source>
        <dbReference type="EMBL" id="MBS3061068.1"/>
    </source>
</evidence>
<dbReference type="AlphaFoldDB" id="A0A8T4L161"/>
<dbReference type="Pfam" id="PF00403">
    <property type="entry name" value="HMA"/>
    <property type="match status" value="1"/>
</dbReference>
<dbReference type="InterPro" id="IPR006121">
    <property type="entry name" value="HMA_dom"/>
</dbReference>
<reference evidence="4" key="1">
    <citation type="submission" date="2021-03" db="EMBL/GenBank/DDBJ databases">
        <authorList>
            <person name="Jaffe A."/>
        </authorList>
    </citation>
    <scope>NUCLEOTIDE SEQUENCE</scope>
    <source>
        <strain evidence="4">RIFCSPLOWO2_01_FULL_AR10_48_17</strain>
    </source>
</reference>
<keyword evidence="2" id="KW-1133">Transmembrane helix</keyword>
<sequence>MDSKKSILKVSNMVCDSCEKIIEKSVEKIDGVRFVKASYANGTTKVVFDPQMVSEEQVIAAIKEAGYSAENPSKDASSKQSDARPMYILLGLTAIAFLVVGYLMVSSTVGALNISIPQLDAQTSIVLIFLVGLLTGFHCIGMCGGFVLGYTAKARKENPKGLHLSLHSKYAIGKLISYSVIGGIFGAIGSFLVFTPELRAAVAILAGIFLVLFALKLLNIFPVLRKLSLPQGWFDKLRVGPLKNSSGDPLAVGLMNGLFIACGPLQAMYVLAATTGSVFTGALMLLAFAAGTLIPMLGFGVFASFLSHGFQNNIVRFSAVIVLVMGLLMVNNGLALTGNGFSTASIPLLGGSQDLPLDNPPGTGVIVGGPSAGFQEIRMDVLNSGWSPNRFILKKGVPVKWIINGKQINGCNNAITVPEYGLNFSIKPGLQTIEFTPTKTGTVRWSCWMGMIQGTFIVRDDVSVDGAGKVVLDAAAEQQVAQAAAAPPKIGGCGCGGGGSGSCH</sequence>
<dbReference type="Pfam" id="PF13386">
    <property type="entry name" value="DsbD_2"/>
    <property type="match status" value="1"/>
</dbReference>
<keyword evidence="2" id="KW-0812">Transmembrane</keyword>
<reference evidence="4" key="2">
    <citation type="submission" date="2021-05" db="EMBL/GenBank/DDBJ databases">
        <title>Protein family content uncovers lineage relationships and bacterial pathway maintenance mechanisms in DPANN archaea.</title>
        <authorList>
            <person name="Castelle C.J."/>
            <person name="Meheust R."/>
            <person name="Jaffe A.L."/>
            <person name="Seitz K."/>
            <person name="Gong X."/>
            <person name="Baker B.J."/>
            <person name="Banfield J.F."/>
        </authorList>
    </citation>
    <scope>NUCLEOTIDE SEQUENCE</scope>
    <source>
        <strain evidence="4">RIFCSPLOWO2_01_FULL_AR10_48_17</strain>
    </source>
</reference>
<keyword evidence="2" id="KW-0472">Membrane</keyword>
<protein>
    <submittedName>
        <fullName evidence="4">Sulfite exporter TauE/SafE family protein</fullName>
    </submittedName>
</protein>
<dbReference type="PANTHER" id="PTHR42208:SF1">
    <property type="entry name" value="HEAVY METAL TRANSPORTER"/>
    <property type="match status" value="1"/>
</dbReference>
<dbReference type="InterPro" id="IPR039447">
    <property type="entry name" value="UreH-like_TM_dom"/>
</dbReference>
<comment type="caution">
    <text evidence="4">The sequence shown here is derived from an EMBL/GenBank/DDBJ whole genome shotgun (WGS) entry which is preliminary data.</text>
</comment>
<proteinExistence type="predicted"/>
<feature type="domain" description="HMA" evidence="3">
    <location>
        <begin position="4"/>
        <end position="70"/>
    </location>
</feature>
<dbReference type="PANTHER" id="PTHR42208">
    <property type="entry name" value="HEAVY METAL TRANSPORTER-RELATED"/>
    <property type="match status" value="1"/>
</dbReference>
<accession>A0A8T4L161</accession>
<dbReference type="InterPro" id="IPR036163">
    <property type="entry name" value="HMA_dom_sf"/>
</dbReference>
<dbReference type="SUPFAM" id="SSF55008">
    <property type="entry name" value="HMA, heavy metal-associated domain"/>
    <property type="match status" value="1"/>
</dbReference>
<dbReference type="CDD" id="cd00371">
    <property type="entry name" value="HMA"/>
    <property type="match status" value="1"/>
</dbReference>
<evidence type="ECO:0000259" key="3">
    <source>
        <dbReference type="PROSITE" id="PS50846"/>
    </source>
</evidence>